<dbReference type="RefSeq" id="WP_161557195.1">
    <property type="nucleotide sequence ID" value="NZ_CP030840.1"/>
</dbReference>
<evidence type="ECO:0000313" key="1">
    <source>
        <dbReference type="EMBL" id="AXC10241.1"/>
    </source>
</evidence>
<reference evidence="1 2" key="1">
    <citation type="journal article" date="2018" name="Front. Microbiol.">
        <title>Hydrolytic Capabilities as a Key to Environmental Success: Chitinolytic and Cellulolytic Acidobacteria From Acidic Sub-arctic Soils and Boreal Peatlands.</title>
        <authorList>
            <person name="Belova S.E."/>
            <person name="Ravin N.V."/>
            <person name="Pankratov T.A."/>
            <person name="Rakitin A.L."/>
            <person name="Ivanova A.A."/>
            <person name="Beletsky A.V."/>
            <person name="Mardanov A.V."/>
            <person name="Sinninghe Damste J.S."/>
            <person name="Dedysh S.N."/>
        </authorList>
    </citation>
    <scope>NUCLEOTIDE SEQUENCE [LARGE SCALE GENOMIC DNA]</scope>
    <source>
        <strain evidence="1 2">SBC82</strain>
    </source>
</reference>
<organism evidence="1 2">
    <name type="scientific">Acidisarcina polymorpha</name>
    <dbReference type="NCBI Taxonomy" id="2211140"/>
    <lineage>
        <taxon>Bacteria</taxon>
        <taxon>Pseudomonadati</taxon>
        <taxon>Acidobacteriota</taxon>
        <taxon>Terriglobia</taxon>
        <taxon>Terriglobales</taxon>
        <taxon>Acidobacteriaceae</taxon>
        <taxon>Acidisarcina</taxon>
    </lineage>
</organism>
<dbReference type="KEGG" id="abas:ACPOL_0884"/>
<dbReference type="EMBL" id="CP030840">
    <property type="protein sequence ID" value="AXC10241.1"/>
    <property type="molecule type" value="Genomic_DNA"/>
</dbReference>
<sequence>MAVIGDGNIDLGAGVIHSTAGASEGLSIRMSLVPVPQAARTREVELPKEIRSIC</sequence>
<dbReference type="AlphaFoldDB" id="A0A2Z5FTS5"/>
<keyword evidence="2" id="KW-1185">Reference proteome</keyword>
<proteinExistence type="predicted"/>
<gene>
    <name evidence="1" type="ORF">ACPOL_0884</name>
</gene>
<dbReference type="Proteomes" id="UP000253606">
    <property type="component" value="Chromosome"/>
</dbReference>
<protein>
    <submittedName>
        <fullName evidence="1">Uncharacterized protein</fullName>
    </submittedName>
</protein>
<evidence type="ECO:0000313" key="2">
    <source>
        <dbReference type="Proteomes" id="UP000253606"/>
    </source>
</evidence>
<name>A0A2Z5FTS5_9BACT</name>
<accession>A0A2Z5FTS5</accession>